<dbReference type="PANTHER" id="PTHR31027:SF2">
    <property type="entry name" value="LEBERCILIN DOMAIN-CONTAINING PROTEIN"/>
    <property type="match status" value="1"/>
</dbReference>
<feature type="compositionally biased region" description="Basic and acidic residues" evidence="1">
    <location>
        <begin position="73"/>
        <end position="84"/>
    </location>
</feature>
<dbReference type="PANTHER" id="PTHR31027">
    <property type="entry name" value="NUCLEAR SEGREGATION PROTEIN BFR1"/>
    <property type="match status" value="1"/>
</dbReference>
<feature type="compositionally biased region" description="Basic and acidic residues" evidence="1">
    <location>
        <begin position="487"/>
        <end position="496"/>
    </location>
</feature>
<evidence type="ECO:0000256" key="1">
    <source>
        <dbReference type="SAM" id="MobiDB-lite"/>
    </source>
</evidence>
<feature type="region of interest" description="Disordered" evidence="1">
    <location>
        <begin position="306"/>
        <end position="327"/>
    </location>
</feature>
<dbReference type="GO" id="GO:0042175">
    <property type="term" value="C:nuclear outer membrane-endoplasmic reticulum membrane network"/>
    <property type="evidence" value="ECO:0007669"/>
    <property type="project" value="TreeGrafter"/>
</dbReference>
<dbReference type="EMBL" id="JAVRRL010000017">
    <property type="protein sequence ID" value="KAK5114466.1"/>
    <property type="molecule type" value="Genomic_DNA"/>
</dbReference>
<feature type="compositionally biased region" description="Basic and acidic residues" evidence="1">
    <location>
        <begin position="306"/>
        <end position="322"/>
    </location>
</feature>
<feature type="compositionally biased region" description="Polar residues" evidence="1">
    <location>
        <begin position="107"/>
        <end position="121"/>
    </location>
</feature>
<proteinExistence type="predicted"/>
<comment type="caution">
    <text evidence="2">The sequence shown here is derived from an EMBL/GenBank/DDBJ whole genome shotgun (WGS) entry which is preliminary data.</text>
</comment>
<feature type="compositionally biased region" description="Basic and acidic residues" evidence="1">
    <location>
        <begin position="452"/>
        <end position="479"/>
    </location>
</feature>
<protein>
    <recommendedName>
        <fullName evidence="4">Nuclear segregation protein</fullName>
    </recommendedName>
</protein>
<feature type="region of interest" description="Disordered" evidence="1">
    <location>
        <begin position="1"/>
        <end position="123"/>
    </location>
</feature>
<feature type="region of interest" description="Disordered" evidence="1">
    <location>
        <begin position="360"/>
        <end position="417"/>
    </location>
</feature>
<feature type="compositionally biased region" description="Basic and acidic residues" evidence="1">
    <location>
        <begin position="22"/>
        <end position="60"/>
    </location>
</feature>
<feature type="region of interest" description="Disordered" evidence="1">
    <location>
        <begin position="452"/>
        <end position="544"/>
    </location>
</feature>
<evidence type="ECO:0008006" key="4">
    <source>
        <dbReference type="Google" id="ProtNLM"/>
    </source>
</evidence>
<reference evidence="2" key="1">
    <citation type="submission" date="2023-08" db="EMBL/GenBank/DDBJ databases">
        <title>Black Yeasts Isolated from many extreme environments.</title>
        <authorList>
            <person name="Coleine C."/>
            <person name="Stajich J.E."/>
            <person name="Selbmann L."/>
        </authorList>
    </citation>
    <scope>NUCLEOTIDE SEQUENCE</scope>
    <source>
        <strain evidence="2">CCFEE 5401</strain>
    </source>
</reference>
<feature type="compositionally biased region" description="Basic and acidic residues" evidence="1">
    <location>
        <begin position="93"/>
        <end position="103"/>
    </location>
</feature>
<accession>A0AAN7TM08</accession>
<feature type="compositionally biased region" description="Low complexity" evidence="1">
    <location>
        <begin position="1"/>
        <end position="21"/>
    </location>
</feature>
<dbReference type="InterPro" id="IPR039604">
    <property type="entry name" value="Bfr1"/>
</dbReference>
<dbReference type="GO" id="GO:1990904">
    <property type="term" value="C:ribonucleoprotein complex"/>
    <property type="evidence" value="ECO:0007669"/>
    <property type="project" value="TreeGrafter"/>
</dbReference>
<dbReference type="GO" id="GO:0005783">
    <property type="term" value="C:endoplasmic reticulum"/>
    <property type="evidence" value="ECO:0007669"/>
    <property type="project" value="TreeGrafter"/>
</dbReference>
<evidence type="ECO:0000313" key="3">
    <source>
        <dbReference type="Proteomes" id="UP001310890"/>
    </source>
</evidence>
<dbReference type="GO" id="GO:0008298">
    <property type="term" value="P:intracellular mRNA localization"/>
    <property type="evidence" value="ECO:0007669"/>
    <property type="project" value="TreeGrafter"/>
</dbReference>
<feature type="compositionally biased region" description="Low complexity" evidence="1">
    <location>
        <begin position="402"/>
        <end position="415"/>
    </location>
</feature>
<organism evidence="2 3">
    <name type="scientific">Meristemomyces frigidus</name>
    <dbReference type="NCBI Taxonomy" id="1508187"/>
    <lineage>
        <taxon>Eukaryota</taxon>
        <taxon>Fungi</taxon>
        <taxon>Dikarya</taxon>
        <taxon>Ascomycota</taxon>
        <taxon>Pezizomycotina</taxon>
        <taxon>Dothideomycetes</taxon>
        <taxon>Dothideomycetidae</taxon>
        <taxon>Mycosphaerellales</taxon>
        <taxon>Teratosphaeriaceae</taxon>
        <taxon>Meristemomyces</taxon>
    </lineage>
</organism>
<dbReference type="GO" id="GO:0003729">
    <property type="term" value="F:mRNA binding"/>
    <property type="evidence" value="ECO:0007669"/>
    <property type="project" value="TreeGrafter"/>
</dbReference>
<feature type="compositionally biased region" description="Polar residues" evidence="1">
    <location>
        <begin position="497"/>
        <end position="509"/>
    </location>
</feature>
<name>A0AAN7TM08_9PEZI</name>
<dbReference type="AlphaFoldDB" id="A0AAN7TM08"/>
<sequence>MADVGTPSAMAMSTSDTSATAAKDKSTPVVRPERPDEEAYKKELAQAEKELRSSEDRMVREYSNGELQQFADADVKQVKAKLDIARPNNKDSPSSKRQQELRAELQQIRTQQQAGKSSRTTVMDKIKRLDENLKSRINEQKVARSKTPFKSVDEVQQQIDRLQKQVDTGTMKIVDEKKALAEVSQLNRQKKGFAGFEDAQKGIDDVKAQIAELRKTMDDPESKAMSDRYTAIQSELDSIKAEQDDAFKSLNSLRDERTKVHEEQQKKYTTVKEIKDRYFQSRRAAVEYEREARRIREEKRRVENDAYHRGRRQEAAREKLDDASAPAYQEEIRTAQSLMTYFDPSSMQKAEVAGPGKFAAAASRTVEDSAIKGTRLPKKGDDEENYFIGSGGKKNKRSRNQAAGGAASPAPATPGKFQLDIGTLDALARINVDPPMSQSDVPAVVEKLKGKLEHWKGDQDRKTKENVEKAQAEIDRLEAEASTAESKANDAPESSRKTNAAKQETNGTASAGPERKQDDEGTDDAANALEKTKITDEAAVEDGA</sequence>
<gene>
    <name evidence="2" type="ORF">LTR62_002401</name>
</gene>
<dbReference type="Proteomes" id="UP001310890">
    <property type="component" value="Unassembled WGS sequence"/>
</dbReference>
<evidence type="ECO:0000313" key="2">
    <source>
        <dbReference type="EMBL" id="KAK5114466.1"/>
    </source>
</evidence>